<keyword evidence="2" id="KW-0614">Plasmid</keyword>
<protein>
    <submittedName>
        <fullName evidence="2">Orf protein</fullName>
    </submittedName>
</protein>
<sequence>MAKKQIGSKVLTVSEIAEKAGVSRNKVWSYIRRNKIKPVSKKSGQFKFDSKIVLEIEDEQQKKRIEKNKKENNAGISVTVLEIFKKQLEKKDQQIKDQAEIIDFLKGEVLRARLDSQNKEKLLEDAWKKVEAISEKDLNRDEEKRHWWQFWN</sequence>
<dbReference type="EMBL" id="X81979">
    <property type="protein sequence ID" value="CAA57502.1"/>
    <property type="molecule type" value="Genomic_DNA"/>
</dbReference>
<gene>
    <name evidence="2" type="primary">orf</name>
</gene>
<feature type="domain" description="Helix-turn-helix" evidence="1">
    <location>
        <begin position="10"/>
        <end position="49"/>
    </location>
</feature>
<name>Q48567_LACHE</name>
<evidence type="ECO:0000259" key="1">
    <source>
        <dbReference type="Pfam" id="PF12728"/>
    </source>
</evidence>
<dbReference type="Pfam" id="PF12728">
    <property type="entry name" value="HTH_17"/>
    <property type="match status" value="1"/>
</dbReference>
<organism evidence="2">
    <name type="scientific">Lactobacillus helveticus</name>
    <name type="common">Lactobacillus suntoryeus</name>
    <dbReference type="NCBI Taxonomy" id="1587"/>
    <lineage>
        <taxon>Bacteria</taxon>
        <taxon>Bacillati</taxon>
        <taxon>Bacillota</taxon>
        <taxon>Bacilli</taxon>
        <taxon>Lactobacillales</taxon>
        <taxon>Lactobacillaceae</taxon>
        <taxon>Lactobacillus</taxon>
    </lineage>
</organism>
<geneLocation type="plasmid" evidence="2">
    <name>pLH3</name>
</geneLocation>
<proteinExistence type="predicted"/>
<dbReference type="PIR" id="S49427">
    <property type="entry name" value="S49427"/>
</dbReference>
<dbReference type="InterPro" id="IPR041657">
    <property type="entry name" value="HTH_17"/>
</dbReference>
<dbReference type="RefSeq" id="WP_003627972.1">
    <property type="nucleotide sequence ID" value="NZ_BLYW01000229.1"/>
</dbReference>
<dbReference type="AlphaFoldDB" id="Q48567"/>
<evidence type="ECO:0000313" key="2">
    <source>
        <dbReference type="EMBL" id="CAA57502.1"/>
    </source>
</evidence>
<accession>Q48567</accession>
<reference evidence="2" key="1">
    <citation type="journal article" date="1994" name="FEMS Microbiol. Lett.">
        <title>Cryptic plasmids from Lactobacillus helveticus and their evolutionary relationship.</title>
        <authorList>
            <person name="Pridmore R.D."/>
            <person name="Stefanova T."/>
            <person name="Mollet B."/>
        </authorList>
    </citation>
    <scope>NUCLEOTIDE SEQUENCE</scope>
    <source>
        <strain evidence="2">ATCC15009</strain>
        <plasmid evidence="2">pLH3</plasmid>
    </source>
</reference>